<dbReference type="Gene3D" id="3.40.33.10">
    <property type="entry name" value="CAP"/>
    <property type="match status" value="1"/>
</dbReference>
<accession>A0A0B1SC49</accession>
<dbReference type="AlphaFoldDB" id="A0A0B1SC49"/>
<protein>
    <submittedName>
        <fullName evidence="2">SCP-like protein</fullName>
    </submittedName>
</protein>
<dbReference type="InterPro" id="IPR035940">
    <property type="entry name" value="CAP_sf"/>
</dbReference>
<evidence type="ECO:0000313" key="2">
    <source>
        <dbReference type="EMBL" id="KHJ82494.1"/>
    </source>
</evidence>
<keyword evidence="3" id="KW-1185">Reference proteome</keyword>
<dbReference type="OrthoDB" id="5876828at2759"/>
<name>A0A0B1SC49_OESDE</name>
<evidence type="ECO:0000313" key="3">
    <source>
        <dbReference type="Proteomes" id="UP000053660"/>
    </source>
</evidence>
<dbReference type="Pfam" id="PF00188">
    <property type="entry name" value="CAP"/>
    <property type="match status" value="1"/>
</dbReference>
<dbReference type="InterPro" id="IPR014044">
    <property type="entry name" value="CAP_dom"/>
</dbReference>
<reference evidence="2 3" key="1">
    <citation type="submission" date="2014-03" db="EMBL/GenBank/DDBJ databases">
        <title>Draft genome of the hookworm Oesophagostomum dentatum.</title>
        <authorList>
            <person name="Mitreva M."/>
        </authorList>
    </citation>
    <scope>NUCLEOTIDE SEQUENCE [LARGE SCALE GENOMIC DNA]</scope>
    <source>
        <strain evidence="2 3">OD-Hann</strain>
    </source>
</reference>
<organism evidence="2 3">
    <name type="scientific">Oesophagostomum dentatum</name>
    <name type="common">Nodular worm</name>
    <dbReference type="NCBI Taxonomy" id="61180"/>
    <lineage>
        <taxon>Eukaryota</taxon>
        <taxon>Metazoa</taxon>
        <taxon>Ecdysozoa</taxon>
        <taxon>Nematoda</taxon>
        <taxon>Chromadorea</taxon>
        <taxon>Rhabditida</taxon>
        <taxon>Rhabditina</taxon>
        <taxon>Rhabditomorpha</taxon>
        <taxon>Strongyloidea</taxon>
        <taxon>Strongylidae</taxon>
        <taxon>Oesophagostomum</taxon>
    </lineage>
</organism>
<dbReference type="Proteomes" id="UP000053660">
    <property type="component" value="Unassembled WGS sequence"/>
</dbReference>
<evidence type="ECO:0000259" key="1">
    <source>
        <dbReference type="SMART" id="SM00198"/>
    </source>
</evidence>
<gene>
    <name evidence="2" type="ORF">OESDEN_17812</name>
</gene>
<sequence length="133" mass="14707">MTDDLRIQILDMHNYRRGLLAQGKVARKNGNYYPTAANMARMSYDCNLEAEALSHNRQCPNAKSGSTIVGENFFRASTSGLVSWADGVYKAVTSWWKVVRASSSGVGVTAVTFRQVHVGTEIESWSQVMPYPA</sequence>
<proteinExistence type="predicted"/>
<feature type="domain" description="SCP" evidence="1">
    <location>
        <begin position="4"/>
        <end position="133"/>
    </location>
</feature>
<dbReference type="SUPFAM" id="SSF55797">
    <property type="entry name" value="PR-1-like"/>
    <property type="match status" value="1"/>
</dbReference>
<dbReference type="SMART" id="SM00198">
    <property type="entry name" value="SCP"/>
    <property type="match status" value="1"/>
</dbReference>
<dbReference type="EMBL" id="KN579135">
    <property type="protein sequence ID" value="KHJ82494.1"/>
    <property type="molecule type" value="Genomic_DNA"/>
</dbReference>
<dbReference type="CDD" id="cd05380">
    <property type="entry name" value="CAP_euk"/>
    <property type="match status" value="1"/>
</dbReference>